<dbReference type="EMBL" id="JBEGDG010000015">
    <property type="protein sequence ID" value="MEQ6356555.1"/>
    <property type="molecule type" value="Genomic_DNA"/>
</dbReference>
<dbReference type="InterPro" id="IPR048276">
    <property type="entry name" value="Phage_tail-like_C"/>
</dbReference>
<name>A0ABV1MVM2_9BACI</name>
<dbReference type="Pfam" id="PF20753">
    <property type="entry name" value="DUF6558_C"/>
    <property type="match status" value="1"/>
</dbReference>
<dbReference type="RefSeq" id="WP_349661001.1">
    <property type="nucleotide sequence ID" value="NZ_JBEGDG010000015.1"/>
</dbReference>
<feature type="domain" description="Phage tail-like C-terminal" evidence="1">
    <location>
        <begin position="120"/>
        <end position="204"/>
    </location>
</feature>
<keyword evidence="3" id="KW-1185">Reference proteome</keyword>
<evidence type="ECO:0000259" key="1">
    <source>
        <dbReference type="Pfam" id="PF20753"/>
    </source>
</evidence>
<protein>
    <recommendedName>
        <fullName evidence="1">Phage tail-like C-terminal domain-containing protein</fullName>
    </recommendedName>
</protein>
<dbReference type="Proteomes" id="UP001478862">
    <property type="component" value="Unassembled WGS sequence"/>
</dbReference>
<proteinExistence type="predicted"/>
<comment type="caution">
    <text evidence="2">The sequence shown here is derived from an EMBL/GenBank/DDBJ whole genome shotgun (WGS) entry which is preliminary data.</text>
</comment>
<gene>
    <name evidence="2" type="ORF">ABNX05_18185</name>
</gene>
<reference evidence="2 3" key="1">
    <citation type="submission" date="2024-06" db="EMBL/GenBank/DDBJ databases">
        <title>Lysinibacillus zambalefons sp. nov., a Novel Firmicute Isolated from the Poon Bato Zambales Hyperalkaline Spring.</title>
        <authorList>
            <person name="Aja J.A."/>
            <person name="Lazaro J.E.H."/>
            <person name="Llorin L.D."/>
            <person name="Lim K.R."/>
            <person name="Teodosio J."/>
            <person name="Dalisay D.S."/>
        </authorList>
    </citation>
    <scope>NUCLEOTIDE SEQUENCE [LARGE SCALE GENOMIC DNA]</scope>
    <source>
        <strain evidence="2 3">M3</strain>
    </source>
</reference>
<sequence length="213" mass="24907">MVNWSRLGVPRGVYISPAFFVSNTLDKYIANIKETLINVHNQTVEYYYRVSYNQVEWTDWERLFTTSYDFLDNYTLAGLYIQLQIVMVADNEAVKPYLQKLEIDLKPYGFVENTGDLPIKPKIWIRKKNGKGNIAIINFTTGQRVEFKDLNNSEEIYVDCENEEIVSSNQVNGVYRYDSHNDEYLELVRGSNYITSEGDFDLDIRHKAILLQE</sequence>
<organism evidence="2 3">
    <name type="scientific">Lysinibacillus zambalensis</name>
    <dbReference type="NCBI Taxonomy" id="3160866"/>
    <lineage>
        <taxon>Bacteria</taxon>
        <taxon>Bacillati</taxon>
        <taxon>Bacillota</taxon>
        <taxon>Bacilli</taxon>
        <taxon>Bacillales</taxon>
        <taxon>Bacillaceae</taxon>
        <taxon>Lysinibacillus</taxon>
    </lineage>
</organism>
<evidence type="ECO:0000313" key="3">
    <source>
        <dbReference type="Proteomes" id="UP001478862"/>
    </source>
</evidence>
<accession>A0ABV1MVM2</accession>
<evidence type="ECO:0000313" key="2">
    <source>
        <dbReference type="EMBL" id="MEQ6356555.1"/>
    </source>
</evidence>